<accession>A0ABW2A702</accession>
<dbReference type="CDD" id="cd24082">
    <property type="entry name" value="ASKHA_NBD_GspK-like"/>
    <property type="match status" value="1"/>
</dbReference>
<dbReference type="InterPro" id="IPR002731">
    <property type="entry name" value="ATPase_BadF"/>
</dbReference>
<dbReference type="Proteomes" id="UP001596422">
    <property type="component" value="Unassembled WGS sequence"/>
</dbReference>
<comment type="caution">
    <text evidence="2">The sequence shown here is derived from an EMBL/GenBank/DDBJ whole genome shotgun (WGS) entry which is preliminary data.</text>
</comment>
<reference evidence="3" key="1">
    <citation type="journal article" date="2019" name="Int. J. Syst. Evol. Microbiol.">
        <title>The Global Catalogue of Microorganisms (GCM) 10K type strain sequencing project: providing services to taxonomists for standard genome sequencing and annotation.</title>
        <authorList>
            <consortium name="The Broad Institute Genomics Platform"/>
            <consortium name="The Broad Institute Genome Sequencing Center for Infectious Disease"/>
            <person name="Wu L."/>
            <person name="Ma J."/>
        </authorList>
    </citation>
    <scope>NUCLEOTIDE SEQUENCE [LARGE SCALE GENOMIC DNA]</scope>
    <source>
        <strain evidence="3">NBRC 111756</strain>
    </source>
</reference>
<evidence type="ECO:0000259" key="1">
    <source>
        <dbReference type="Pfam" id="PF01869"/>
    </source>
</evidence>
<keyword evidence="3" id="KW-1185">Reference proteome</keyword>
<dbReference type="SUPFAM" id="SSF53067">
    <property type="entry name" value="Actin-like ATPase domain"/>
    <property type="match status" value="2"/>
</dbReference>
<dbReference type="PANTHER" id="PTHR43190">
    <property type="entry name" value="N-ACETYL-D-GLUCOSAMINE KINASE"/>
    <property type="match status" value="1"/>
</dbReference>
<gene>
    <name evidence="2" type="ORF">ACFQDL_26420</name>
</gene>
<dbReference type="Pfam" id="PF01869">
    <property type="entry name" value="BcrAD_BadFG"/>
    <property type="match status" value="1"/>
</dbReference>
<evidence type="ECO:0000313" key="3">
    <source>
        <dbReference type="Proteomes" id="UP001596422"/>
    </source>
</evidence>
<organism evidence="2 3">
    <name type="scientific">Marinobacterium aestuariivivens</name>
    <dbReference type="NCBI Taxonomy" id="1698799"/>
    <lineage>
        <taxon>Bacteria</taxon>
        <taxon>Pseudomonadati</taxon>
        <taxon>Pseudomonadota</taxon>
        <taxon>Gammaproteobacteria</taxon>
        <taxon>Oceanospirillales</taxon>
        <taxon>Oceanospirillaceae</taxon>
        <taxon>Marinobacterium</taxon>
    </lineage>
</organism>
<proteinExistence type="predicted"/>
<dbReference type="Gene3D" id="3.30.420.40">
    <property type="match status" value="1"/>
</dbReference>
<dbReference type="InterPro" id="IPR043129">
    <property type="entry name" value="ATPase_NBD"/>
</dbReference>
<sequence>MNNDHSFLLGVDGGGTSCRVRLCDASGRTLGEGRAGSANVRLGVDQAYAAILAATDEALSVAGLDRSVLVRTRAGFGLAGAVDEARKNAVRQYRHPFAAVAVETDAHTACLGAHGGGNGAILILGTGSCGVFHQDGRFQNVGGWGFMISDQGSGAAGPEPGASGAAGP</sequence>
<dbReference type="InterPro" id="IPR052519">
    <property type="entry name" value="Euk-type_GlcNAc_Kinase"/>
</dbReference>
<dbReference type="RefSeq" id="WP_379911604.1">
    <property type="nucleotide sequence ID" value="NZ_JBHSWE010000001.1"/>
</dbReference>
<name>A0ABW2A702_9GAMM</name>
<dbReference type="PANTHER" id="PTHR43190:SF3">
    <property type="entry name" value="N-ACETYL-D-GLUCOSAMINE KINASE"/>
    <property type="match status" value="1"/>
</dbReference>
<protein>
    <submittedName>
        <fullName evidence="2">BadF/BadG/BcrA/BcrD ATPase family protein</fullName>
    </submittedName>
</protein>
<dbReference type="EMBL" id="JBHSWE010000001">
    <property type="protein sequence ID" value="MFC6673228.1"/>
    <property type="molecule type" value="Genomic_DNA"/>
</dbReference>
<feature type="domain" description="ATPase BadF/BadG/BcrA/BcrD type" evidence="1">
    <location>
        <begin position="9"/>
        <end position="154"/>
    </location>
</feature>
<evidence type="ECO:0000313" key="2">
    <source>
        <dbReference type="EMBL" id="MFC6673228.1"/>
    </source>
</evidence>